<evidence type="ECO:0000313" key="2">
    <source>
        <dbReference type="Proteomes" id="UP001499967"/>
    </source>
</evidence>
<evidence type="ECO:0000313" key="1">
    <source>
        <dbReference type="EMBL" id="GAA0928344.1"/>
    </source>
</evidence>
<evidence type="ECO:0008006" key="3">
    <source>
        <dbReference type="Google" id="ProtNLM"/>
    </source>
</evidence>
<reference evidence="2" key="1">
    <citation type="journal article" date="2019" name="Int. J. Syst. Evol. Microbiol.">
        <title>The Global Catalogue of Microorganisms (GCM) 10K type strain sequencing project: providing services to taxonomists for standard genome sequencing and annotation.</title>
        <authorList>
            <consortium name="The Broad Institute Genomics Platform"/>
            <consortium name="The Broad Institute Genome Sequencing Center for Infectious Disease"/>
            <person name="Wu L."/>
            <person name="Ma J."/>
        </authorList>
    </citation>
    <scope>NUCLEOTIDE SEQUENCE [LARGE SCALE GENOMIC DNA]</scope>
    <source>
        <strain evidence="2">JCM 11117</strain>
    </source>
</reference>
<comment type="caution">
    <text evidence="1">The sequence shown here is derived from an EMBL/GenBank/DDBJ whole genome shotgun (WGS) entry which is preliminary data.</text>
</comment>
<dbReference type="InterPro" id="IPR011990">
    <property type="entry name" value="TPR-like_helical_dom_sf"/>
</dbReference>
<organism evidence="1 2">
    <name type="scientific">Pseudonocardia zijingensis</name>
    <dbReference type="NCBI Taxonomy" id="153376"/>
    <lineage>
        <taxon>Bacteria</taxon>
        <taxon>Bacillati</taxon>
        <taxon>Actinomycetota</taxon>
        <taxon>Actinomycetes</taxon>
        <taxon>Pseudonocardiales</taxon>
        <taxon>Pseudonocardiaceae</taxon>
        <taxon>Pseudonocardia</taxon>
    </lineage>
</organism>
<dbReference type="EMBL" id="BAAAHP010000038">
    <property type="protein sequence ID" value="GAA0928344.1"/>
    <property type="molecule type" value="Genomic_DNA"/>
</dbReference>
<dbReference type="Gene3D" id="1.25.40.10">
    <property type="entry name" value="Tetratricopeptide repeat domain"/>
    <property type="match status" value="1"/>
</dbReference>
<protein>
    <recommendedName>
        <fullName evidence="3">Tetratricopeptide repeat protein</fullName>
    </recommendedName>
</protein>
<sequence length="165" mass="18405">MSGQRFRDVHAEVVQFADTIHNREPARTVDDLMHAGHVLLASRSYAEAARCFTEAITEEPARAEAHFALALALLQGQRPHRHGEATLRRVEGHLHAASGLVESRVLELLVAEDSRLAWRHAPPQIPSHVTALARELPVDRAVLILTHVPAPEARTWRAIEQAQER</sequence>
<name>A0ABP4A0A1_9PSEU</name>
<proteinExistence type="predicted"/>
<gene>
    <name evidence="1" type="ORF">GCM10009559_14730</name>
</gene>
<keyword evidence="2" id="KW-1185">Reference proteome</keyword>
<dbReference type="SUPFAM" id="SSF48452">
    <property type="entry name" value="TPR-like"/>
    <property type="match status" value="1"/>
</dbReference>
<accession>A0ABP4A0A1</accession>
<dbReference type="Proteomes" id="UP001499967">
    <property type="component" value="Unassembled WGS sequence"/>
</dbReference>
<dbReference type="RefSeq" id="WP_343940310.1">
    <property type="nucleotide sequence ID" value="NZ_BAAAHP010000038.1"/>
</dbReference>